<name>A0A8T0IET5_CERPU</name>
<comment type="caution">
    <text evidence="2">The sequence shown here is derived from an EMBL/GenBank/DDBJ whole genome shotgun (WGS) entry which is preliminary data.</text>
</comment>
<evidence type="ECO:0000256" key="1">
    <source>
        <dbReference type="SAM" id="SignalP"/>
    </source>
</evidence>
<feature type="chain" id="PRO_5035897433" description="Secreted protein" evidence="1">
    <location>
        <begin position="19"/>
        <end position="84"/>
    </location>
</feature>
<dbReference type="EMBL" id="CM026424">
    <property type="protein sequence ID" value="KAG0581525.1"/>
    <property type="molecule type" value="Genomic_DNA"/>
</dbReference>
<feature type="signal peptide" evidence="1">
    <location>
        <begin position="1"/>
        <end position="18"/>
    </location>
</feature>
<keyword evidence="1" id="KW-0732">Signal</keyword>
<protein>
    <recommendedName>
        <fullName evidence="4">Secreted protein</fullName>
    </recommendedName>
</protein>
<gene>
    <name evidence="2" type="ORF">KC19_4G258500</name>
</gene>
<proteinExistence type="predicted"/>
<sequence length="84" mass="9461">MITLRLIQMVVRYSLSVASFCSGGEEECSLGGKLSERQVSMTRLLSAVLAMLYCTDNKKYRKTQDSWGSFVVRTGRYCSVHSHC</sequence>
<reference evidence="2" key="1">
    <citation type="submission" date="2020-06" db="EMBL/GenBank/DDBJ databases">
        <title>WGS assembly of Ceratodon purpureus strain R40.</title>
        <authorList>
            <person name="Carey S.B."/>
            <person name="Jenkins J."/>
            <person name="Shu S."/>
            <person name="Lovell J.T."/>
            <person name="Sreedasyam A."/>
            <person name="Maumus F."/>
            <person name="Tiley G.P."/>
            <person name="Fernandez-Pozo N."/>
            <person name="Barry K."/>
            <person name="Chen C."/>
            <person name="Wang M."/>
            <person name="Lipzen A."/>
            <person name="Daum C."/>
            <person name="Saski C.A."/>
            <person name="Payton A.C."/>
            <person name="Mcbreen J.C."/>
            <person name="Conrad R.E."/>
            <person name="Kollar L.M."/>
            <person name="Olsson S."/>
            <person name="Huttunen S."/>
            <person name="Landis J.B."/>
            <person name="Wickett N.J."/>
            <person name="Johnson M.G."/>
            <person name="Rensing S.A."/>
            <person name="Grimwood J."/>
            <person name="Schmutz J."/>
            <person name="Mcdaniel S.F."/>
        </authorList>
    </citation>
    <scope>NUCLEOTIDE SEQUENCE</scope>
    <source>
        <strain evidence="2">R40</strain>
    </source>
</reference>
<evidence type="ECO:0000313" key="2">
    <source>
        <dbReference type="EMBL" id="KAG0581525.1"/>
    </source>
</evidence>
<evidence type="ECO:0008006" key="4">
    <source>
        <dbReference type="Google" id="ProtNLM"/>
    </source>
</evidence>
<dbReference type="AlphaFoldDB" id="A0A8T0IET5"/>
<organism evidence="2 3">
    <name type="scientific">Ceratodon purpureus</name>
    <name type="common">Fire moss</name>
    <name type="synonym">Dicranum purpureum</name>
    <dbReference type="NCBI Taxonomy" id="3225"/>
    <lineage>
        <taxon>Eukaryota</taxon>
        <taxon>Viridiplantae</taxon>
        <taxon>Streptophyta</taxon>
        <taxon>Embryophyta</taxon>
        <taxon>Bryophyta</taxon>
        <taxon>Bryophytina</taxon>
        <taxon>Bryopsida</taxon>
        <taxon>Dicranidae</taxon>
        <taxon>Pseudoditrichales</taxon>
        <taxon>Ditrichaceae</taxon>
        <taxon>Ceratodon</taxon>
    </lineage>
</organism>
<keyword evidence="3" id="KW-1185">Reference proteome</keyword>
<accession>A0A8T0IET5</accession>
<evidence type="ECO:0000313" key="3">
    <source>
        <dbReference type="Proteomes" id="UP000822688"/>
    </source>
</evidence>
<dbReference type="Proteomes" id="UP000822688">
    <property type="component" value="Chromosome 4"/>
</dbReference>